<evidence type="ECO:0000256" key="5">
    <source>
        <dbReference type="ARBA" id="ARBA00022801"/>
    </source>
</evidence>
<dbReference type="GO" id="GO:0005576">
    <property type="term" value="C:extracellular region"/>
    <property type="evidence" value="ECO:0007669"/>
    <property type="project" value="UniProtKB-SubCell"/>
</dbReference>
<evidence type="ECO:0000313" key="10">
    <source>
        <dbReference type="Proteomes" id="UP000033881"/>
    </source>
</evidence>
<proteinExistence type="inferred from homology"/>
<dbReference type="GO" id="GO:0006508">
    <property type="term" value="P:proteolysis"/>
    <property type="evidence" value="ECO:0007669"/>
    <property type="project" value="UniProtKB-KW"/>
</dbReference>
<feature type="active site" description="Charge relay system" evidence="7">
    <location>
        <position position="335"/>
    </location>
</feature>
<dbReference type="PROSITE" id="PS51892">
    <property type="entry name" value="SUBTILASE"/>
    <property type="match status" value="1"/>
</dbReference>
<dbReference type="CDD" id="cd07484">
    <property type="entry name" value="Peptidases_S8_Thermitase_like"/>
    <property type="match status" value="1"/>
</dbReference>
<dbReference type="PROSITE" id="PS00138">
    <property type="entry name" value="SUBTILASE_SER"/>
    <property type="match status" value="1"/>
</dbReference>
<dbReference type="Pfam" id="PF00082">
    <property type="entry name" value="Peptidase_S8"/>
    <property type="match status" value="1"/>
</dbReference>
<feature type="active site" description="Charge relay system" evidence="7">
    <location>
        <position position="169"/>
    </location>
</feature>
<organism evidence="9 10">
    <name type="scientific">Candidatus Woesebacteria bacterium GW2011_GWB1_39_12</name>
    <dbReference type="NCBI Taxonomy" id="1618574"/>
    <lineage>
        <taxon>Bacteria</taxon>
        <taxon>Candidatus Woeseibacteriota</taxon>
    </lineage>
</organism>
<dbReference type="GO" id="GO:0004252">
    <property type="term" value="F:serine-type endopeptidase activity"/>
    <property type="evidence" value="ECO:0007669"/>
    <property type="project" value="UniProtKB-UniRule"/>
</dbReference>
<evidence type="ECO:0000313" key="9">
    <source>
        <dbReference type="EMBL" id="KKQ99149.1"/>
    </source>
</evidence>
<dbReference type="InterPro" id="IPR000209">
    <property type="entry name" value="Peptidase_S8/S53_dom"/>
</dbReference>
<comment type="similarity">
    <text evidence="2 7">Belongs to the peptidase S8 family.</text>
</comment>
<comment type="caution">
    <text evidence="9">The sequence shown here is derived from an EMBL/GenBank/DDBJ whole genome shotgun (WGS) entry which is preliminary data.</text>
</comment>
<evidence type="ECO:0000256" key="1">
    <source>
        <dbReference type="ARBA" id="ARBA00004613"/>
    </source>
</evidence>
<dbReference type="InterPro" id="IPR036852">
    <property type="entry name" value="Peptidase_S8/S53_dom_sf"/>
</dbReference>
<keyword evidence="4 7" id="KW-0645">Protease</keyword>
<evidence type="ECO:0000256" key="2">
    <source>
        <dbReference type="ARBA" id="ARBA00011073"/>
    </source>
</evidence>
<dbReference type="Proteomes" id="UP000033881">
    <property type="component" value="Unassembled WGS sequence"/>
</dbReference>
<accession>A0A0G0PM11</accession>
<dbReference type="InterPro" id="IPR015500">
    <property type="entry name" value="Peptidase_S8_subtilisin-rel"/>
</dbReference>
<keyword evidence="5 7" id="KW-0378">Hydrolase</keyword>
<evidence type="ECO:0000256" key="6">
    <source>
        <dbReference type="ARBA" id="ARBA00022825"/>
    </source>
</evidence>
<evidence type="ECO:0000256" key="3">
    <source>
        <dbReference type="ARBA" id="ARBA00022525"/>
    </source>
</evidence>
<dbReference type="InterPro" id="IPR034084">
    <property type="entry name" value="Thermitase-like_dom"/>
</dbReference>
<protein>
    <submittedName>
        <fullName evidence="9">S8A family peptidase</fullName>
    </submittedName>
</protein>
<evidence type="ECO:0000256" key="7">
    <source>
        <dbReference type="PROSITE-ProRule" id="PRU01240"/>
    </source>
</evidence>
<dbReference type="PRINTS" id="PR00723">
    <property type="entry name" value="SUBTILISIN"/>
</dbReference>
<feature type="domain" description="Peptidase S8/S53" evidence="8">
    <location>
        <begin position="118"/>
        <end position="367"/>
    </location>
</feature>
<comment type="subcellular location">
    <subcellularLocation>
        <location evidence="1">Secreted</location>
    </subcellularLocation>
</comment>
<evidence type="ECO:0000256" key="4">
    <source>
        <dbReference type="ARBA" id="ARBA00022670"/>
    </source>
</evidence>
<dbReference type="Gene3D" id="3.40.50.200">
    <property type="entry name" value="Peptidase S8/S53 domain"/>
    <property type="match status" value="1"/>
</dbReference>
<dbReference type="PANTHER" id="PTHR43806:SF11">
    <property type="entry name" value="CEREVISIN-RELATED"/>
    <property type="match status" value="1"/>
</dbReference>
<keyword evidence="3" id="KW-0964">Secreted</keyword>
<sequence>MELVIKLKNPRDGYAQLLQVERSHGMHFRSNSLLGQDTGIFRAEIPAMAINKVDDLRDDSRIQHVEQNRILGLMPNESAIAVNTDPNKRPKKPNDPLYPKQWHLDMIEMPKAWQRSTGKGAVVAVLDTGVAFKCLAKDRPHLADLDSRRCVEPYNATNGSKDAWDGMGHGSHVSGTVGQDTDNGYGCAGVAPDSRIMPVKVLTDQGYGSISDIADGIYYAVKKGAHVISMSLGGTGYSPVLHQACKDAHKAGVLVVAAAGNNGDDEPHYPAAYPEVMAVSAVGPDAIITEYSSYGDFVNIAAPGGNTRKFGEDGGVLQESVYQGKAQFVSWNGTSMSCPSVSGTAALLIQKGVKGSDRLWEVITSSAVDRGDPYKYGSGLLNAWNALTK</sequence>
<gene>
    <name evidence="9" type="ORF">UT24_C0027G0001</name>
</gene>
<reference evidence="9 10" key="1">
    <citation type="journal article" date="2015" name="Nature">
        <title>rRNA introns, odd ribosomes, and small enigmatic genomes across a large radiation of phyla.</title>
        <authorList>
            <person name="Brown C.T."/>
            <person name="Hug L.A."/>
            <person name="Thomas B.C."/>
            <person name="Sharon I."/>
            <person name="Castelle C.J."/>
            <person name="Singh A."/>
            <person name="Wilkins M.J."/>
            <person name="Williams K.H."/>
            <person name="Banfield J.F."/>
        </authorList>
    </citation>
    <scope>NUCLEOTIDE SEQUENCE [LARGE SCALE GENOMIC DNA]</scope>
</reference>
<dbReference type="InterPro" id="IPR050131">
    <property type="entry name" value="Peptidase_S8_subtilisin-like"/>
</dbReference>
<feature type="active site" description="Charge relay system" evidence="7">
    <location>
        <position position="127"/>
    </location>
</feature>
<evidence type="ECO:0000259" key="8">
    <source>
        <dbReference type="Pfam" id="PF00082"/>
    </source>
</evidence>
<keyword evidence="6 7" id="KW-0720">Serine protease</keyword>
<dbReference type="EMBL" id="LBWB01000027">
    <property type="protein sequence ID" value="KKQ99149.1"/>
    <property type="molecule type" value="Genomic_DNA"/>
</dbReference>
<dbReference type="STRING" id="1618574.UT24_C0027G0001"/>
<dbReference type="AlphaFoldDB" id="A0A0G0PM11"/>
<dbReference type="InterPro" id="IPR023828">
    <property type="entry name" value="Peptidase_S8_Ser-AS"/>
</dbReference>
<name>A0A0G0PM11_9BACT</name>
<dbReference type="PANTHER" id="PTHR43806">
    <property type="entry name" value="PEPTIDASE S8"/>
    <property type="match status" value="1"/>
</dbReference>
<dbReference type="SUPFAM" id="SSF52743">
    <property type="entry name" value="Subtilisin-like"/>
    <property type="match status" value="1"/>
</dbReference>